<dbReference type="AlphaFoldDB" id="A0A8E2APW6"/>
<dbReference type="EMBL" id="KV722445">
    <property type="protein sequence ID" value="OCH88741.1"/>
    <property type="molecule type" value="Genomic_DNA"/>
</dbReference>
<evidence type="ECO:0000313" key="2">
    <source>
        <dbReference type="Proteomes" id="UP000250043"/>
    </source>
</evidence>
<keyword evidence="2" id="KW-1185">Reference proteome</keyword>
<accession>A0A8E2APW6</accession>
<gene>
    <name evidence="1" type="ORF">OBBRIDRAFT_733929</name>
</gene>
<feature type="non-terminal residue" evidence="1">
    <location>
        <position position="1"/>
    </location>
</feature>
<name>A0A8E2APW6_9APHY</name>
<dbReference type="OrthoDB" id="3341476at2759"/>
<dbReference type="Proteomes" id="UP000250043">
    <property type="component" value="Unassembled WGS sequence"/>
</dbReference>
<organism evidence="1 2">
    <name type="scientific">Obba rivulosa</name>
    <dbReference type="NCBI Taxonomy" id="1052685"/>
    <lineage>
        <taxon>Eukaryota</taxon>
        <taxon>Fungi</taxon>
        <taxon>Dikarya</taxon>
        <taxon>Basidiomycota</taxon>
        <taxon>Agaricomycotina</taxon>
        <taxon>Agaricomycetes</taxon>
        <taxon>Polyporales</taxon>
        <taxon>Gelatoporiaceae</taxon>
        <taxon>Obba</taxon>
    </lineage>
</organism>
<proteinExistence type="predicted"/>
<protein>
    <submittedName>
        <fullName evidence="1">Uncharacterized protein</fullName>
    </submittedName>
</protein>
<sequence length="55" mass="6451">LIYFKKRIYVPPNDDLKRKVIAMHHEPEVMGHSRIDDPVFWCGDSGSHCRSTLVR</sequence>
<reference evidence="1 2" key="1">
    <citation type="submission" date="2016-07" db="EMBL/GenBank/DDBJ databases">
        <title>Draft genome of the white-rot fungus Obba rivulosa 3A-2.</title>
        <authorList>
            <consortium name="DOE Joint Genome Institute"/>
            <person name="Miettinen O."/>
            <person name="Riley R."/>
            <person name="Acob R."/>
            <person name="Barry K."/>
            <person name="Cullen D."/>
            <person name="De Vries R."/>
            <person name="Hainaut M."/>
            <person name="Hatakka A."/>
            <person name="Henrissat B."/>
            <person name="Hilden K."/>
            <person name="Kuo R."/>
            <person name="Labutti K."/>
            <person name="Lipzen A."/>
            <person name="Makela M.R."/>
            <person name="Sandor L."/>
            <person name="Spatafora J.W."/>
            <person name="Grigoriev I.V."/>
            <person name="Hibbett D.S."/>
        </authorList>
    </citation>
    <scope>NUCLEOTIDE SEQUENCE [LARGE SCALE GENOMIC DNA]</scope>
    <source>
        <strain evidence="1 2">3A-2</strain>
    </source>
</reference>
<evidence type="ECO:0000313" key="1">
    <source>
        <dbReference type="EMBL" id="OCH88741.1"/>
    </source>
</evidence>